<evidence type="ECO:0000313" key="3">
    <source>
        <dbReference type="Proteomes" id="UP000517547"/>
    </source>
</evidence>
<dbReference type="GO" id="GO:0030638">
    <property type="term" value="P:polyketide metabolic process"/>
    <property type="evidence" value="ECO:0007669"/>
    <property type="project" value="InterPro"/>
</dbReference>
<feature type="signal peptide" evidence="1">
    <location>
        <begin position="1"/>
        <end position="29"/>
    </location>
</feature>
<evidence type="ECO:0000313" key="2">
    <source>
        <dbReference type="EMBL" id="NWC18398.1"/>
    </source>
</evidence>
<reference evidence="2 3" key="1">
    <citation type="submission" date="2020-04" db="EMBL/GenBank/DDBJ databases">
        <title>Molecular characterization of pseudomonads from Agaricus bisporus reveal novel blotch 2 pathogens in Western Europe.</title>
        <authorList>
            <person name="Taparia T."/>
            <person name="Krijger M."/>
            <person name="Haynes E."/>
            <person name="Elpinstone J.G."/>
            <person name="Noble R."/>
            <person name="Van Der Wolf J."/>
        </authorList>
    </citation>
    <scope>NUCLEOTIDE SEQUENCE [LARGE SCALE GENOMIC DNA]</scope>
    <source>
        <strain evidence="2 3">IPO3738</strain>
    </source>
</reference>
<dbReference type="RefSeq" id="WP_017128293.1">
    <property type="nucleotide sequence ID" value="NZ_JACAOK010000046.1"/>
</dbReference>
<proteinExistence type="predicted"/>
<accession>A0A7Y7Y6X2</accession>
<dbReference type="Gene3D" id="3.10.450.50">
    <property type="match status" value="1"/>
</dbReference>
<protein>
    <submittedName>
        <fullName evidence="2">Ester cyclase</fullName>
    </submittedName>
</protein>
<gene>
    <name evidence="2" type="ORF">HX845_32430</name>
</gene>
<organism evidence="2 3">
    <name type="scientific">Pseudomonas gingeri</name>
    <dbReference type="NCBI Taxonomy" id="117681"/>
    <lineage>
        <taxon>Bacteria</taxon>
        <taxon>Pseudomonadati</taxon>
        <taxon>Pseudomonadota</taxon>
        <taxon>Gammaproteobacteria</taxon>
        <taxon>Pseudomonadales</taxon>
        <taxon>Pseudomonadaceae</taxon>
        <taxon>Pseudomonas</taxon>
    </lineage>
</organism>
<comment type="caution">
    <text evidence="2">The sequence shown here is derived from an EMBL/GenBank/DDBJ whole genome shotgun (WGS) entry which is preliminary data.</text>
</comment>
<feature type="chain" id="PRO_5030889278" evidence="1">
    <location>
        <begin position="30"/>
        <end position="183"/>
    </location>
</feature>
<dbReference type="InterPro" id="IPR009959">
    <property type="entry name" value="Cyclase_SnoaL-like"/>
</dbReference>
<dbReference type="AlphaFoldDB" id="A0A7Y7Y6X2"/>
<keyword evidence="1" id="KW-0732">Signal</keyword>
<dbReference type="InterPro" id="IPR032710">
    <property type="entry name" value="NTF2-like_dom_sf"/>
</dbReference>
<dbReference type="PANTHER" id="PTHR38436">
    <property type="entry name" value="POLYKETIDE CYCLASE SNOAL-LIKE DOMAIN"/>
    <property type="match status" value="1"/>
</dbReference>
<dbReference type="Proteomes" id="UP000517547">
    <property type="component" value="Unassembled WGS sequence"/>
</dbReference>
<dbReference type="EMBL" id="JACAQE010000013">
    <property type="protein sequence ID" value="NWC18398.1"/>
    <property type="molecule type" value="Genomic_DNA"/>
</dbReference>
<sequence>MSRSTLSRRLTTRITGTFIALALSGLASAATPELVRPGVLAADKSLPAAQLKLAQTAALRYDTFWHTGDEALARAALADNFVDHTLPAGRQQGPEGPLQASRTFRAAVPDLTCEVVQMIVAGDRVSAQLRFRGHFTGTFGERKGSGQVVDFIAFDIYQIENGKIAADWHLEDNLTLMKQLGAL</sequence>
<evidence type="ECO:0000256" key="1">
    <source>
        <dbReference type="SAM" id="SignalP"/>
    </source>
</evidence>
<dbReference type="SUPFAM" id="SSF54427">
    <property type="entry name" value="NTF2-like"/>
    <property type="match status" value="1"/>
</dbReference>
<name>A0A7Y7Y6X2_9PSED</name>
<dbReference type="PANTHER" id="PTHR38436:SF1">
    <property type="entry name" value="ESTER CYCLASE"/>
    <property type="match status" value="1"/>
</dbReference>
<dbReference type="Pfam" id="PF07366">
    <property type="entry name" value="SnoaL"/>
    <property type="match status" value="1"/>
</dbReference>